<sequence>MVRRYFQVKEYLVNFDDTPLIVNILNAKENDDLQKLNVHLETFNSIKKALQGPIDCLTVRILFDEIISLYLCMSQYISIESNIVYSKDFESGIVKIMSGYEDNLSDVEVGATLQLLKISINNSYRLYQFRFRCINNPKKKNTFCPSTRIVDLLY</sequence>
<evidence type="ECO:0000313" key="1">
    <source>
        <dbReference type="EMBL" id="OAF67148.1"/>
    </source>
</evidence>
<name>A0A177AYR3_9BILA</name>
<dbReference type="PANTHER" id="PTHR40866">
    <property type="entry name" value="BED-TYPE DOMAIN-CONTAINING PROTEIN"/>
    <property type="match status" value="1"/>
</dbReference>
<dbReference type="OrthoDB" id="121869at2759"/>
<dbReference type="EMBL" id="LWCA01000736">
    <property type="protein sequence ID" value="OAF67148.1"/>
    <property type="molecule type" value="Genomic_DNA"/>
</dbReference>
<dbReference type="PANTHER" id="PTHR40866:SF1">
    <property type="entry name" value="BED-TYPE DOMAIN-CONTAINING PROTEIN"/>
    <property type="match status" value="1"/>
</dbReference>
<dbReference type="Proteomes" id="UP000078046">
    <property type="component" value="Unassembled WGS sequence"/>
</dbReference>
<reference evidence="1 2" key="1">
    <citation type="submission" date="2016-04" db="EMBL/GenBank/DDBJ databases">
        <title>The genome of Intoshia linei affirms orthonectids as highly simplified spiralians.</title>
        <authorList>
            <person name="Mikhailov K.V."/>
            <person name="Slusarev G.S."/>
            <person name="Nikitin M.A."/>
            <person name="Logacheva M.D."/>
            <person name="Penin A."/>
            <person name="Aleoshin V."/>
            <person name="Panchin Y.V."/>
        </authorList>
    </citation>
    <scope>NUCLEOTIDE SEQUENCE [LARGE SCALE GENOMIC DNA]</scope>
    <source>
        <strain evidence="1">Intl2013</strain>
        <tissue evidence="1">Whole animal</tissue>
    </source>
</reference>
<gene>
    <name evidence="1" type="ORF">A3Q56_05098</name>
</gene>
<organism evidence="1 2">
    <name type="scientific">Intoshia linei</name>
    <dbReference type="NCBI Taxonomy" id="1819745"/>
    <lineage>
        <taxon>Eukaryota</taxon>
        <taxon>Metazoa</taxon>
        <taxon>Spiralia</taxon>
        <taxon>Lophotrochozoa</taxon>
        <taxon>Mesozoa</taxon>
        <taxon>Orthonectida</taxon>
        <taxon>Rhopaluridae</taxon>
        <taxon>Intoshia</taxon>
    </lineage>
</organism>
<keyword evidence="2" id="KW-1185">Reference proteome</keyword>
<protein>
    <submittedName>
        <fullName evidence="1">Uncharacterized protein</fullName>
    </submittedName>
</protein>
<proteinExistence type="predicted"/>
<evidence type="ECO:0000313" key="2">
    <source>
        <dbReference type="Proteomes" id="UP000078046"/>
    </source>
</evidence>
<accession>A0A177AYR3</accession>
<dbReference type="AlphaFoldDB" id="A0A177AYR3"/>
<comment type="caution">
    <text evidence="1">The sequence shown here is derived from an EMBL/GenBank/DDBJ whole genome shotgun (WGS) entry which is preliminary data.</text>
</comment>